<dbReference type="RefSeq" id="XP_025354679.1">
    <property type="nucleotide sequence ID" value="XM_025499297.1"/>
</dbReference>
<evidence type="ECO:0000259" key="11">
    <source>
        <dbReference type="PROSITE" id="PS51466"/>
    </source>
</evidence>
<feature type="domain" description="SP-RING-type" evidence="10">
    <location>
        <begin position="337"/>
        <end position="422"/>
    </location>
</feature>
<gene>
    <name evidence="12" type="ORF">FA14DRAFT_161790</name>
</gene>
<comment type="similarity">
    <text evidence="2">Belongs to the PIAS family.</text>
</comment>
<feature type="region of interest" description="Disordered" evidence="9">
    <location>
        <begin position="663"/>
        <end position="934"/>
    </location>
</feature>
<keyword evidence="6" id="KW-0833">Ubl conjugation pathway</keyword>
<feature type="compositionally biased region" description="Acidic residues" evidence="9">
    <location>
        <begin position="914"/>
        <end position="925"/>
    </location>
</feature>
<dbReference type="PROSITE" id="PS51044">
    <property type="entry name" value="ZF_SP_RING"/>
    <property type="match status" value="1"/>
</dbReference>
<dbReference type="GeneID" id="37021078"/>
<feature type="compositionally biased region" description="Acidic residues" evidence="9">
    <location>
        <begin position="826"/>
        <end position="840"/>
    </location>
</feature>
<evidence type="ECO:0000259" key="10">
    <source>
        <dbReference type="PROSITE" id="PS51044"/>
    </source>
</evidence>
<dbReference type="InParanoid" id="A0A316V9Y1"/>
<evidence type="ECO:0000256" key="8">
    <source>
        <dbReference type="PROSITE-ProRule" id="PRU00452"/>
    </source>
</evidence>
<dbReference type="PANTHER" id="PTHR10782:SF4">
    <property type="entry name" value="TONALLI, ISOFORM E"/>
    <property type="match status" value="1"/>
</dbReference>
<evidence type="ECO:0000256" key="4">
    <source>
        <dbReference type="ARBA" id="ARBA00022723"/>
    </source>
</evidence>
<feature type="compositionally biased region" description="Low complexity" evidence="9">
    <location>
        <begin position="444"/>
        <end position="458"/>
    </location>
</feature>
<feature type="region of interest" description="Disordered" evidence="9">
    <location>
        <begin position="97"/>
        <end position="131"/>
    </location>
</feature>
<evidence type="ECO:0000256" key="2">
    <source>
        <dbReference type="ARBA" id="ARBA00005383"/>
    </source>
</evidence>
<dbReference type="STRING" id="1280837.A0A316V9Y1"/>
<dbReference type="InterPro" id="IPR031141">
    <property type="entry name" value="SIZ1/2_SP-RING"/>
</dbReference>
<evidence type="ECO:0000256" key="5">
    <source>
        <dbReference type="ARBA" id="ARBA00022771"/>
    </source>
</evidence>
<dbReference type="Pfam" id="PF14324">
    <property type="entry name" value="PINIT"/>
    <property type="match status" value="1"/>
</dbReference>
<evidence type="ECO:0000313" key="13">
    <source>
        <dbReference type="Proteomes" id="UP000245771"/>
    </source>
</evidence>
<dbReference type="OrthoDB" id="28127at2759"/>
<accession>A0A316V9Y1</accession>
<proteinExistence type="inferred from homology"/>
<dbReference type="GO" id="GO:0016925">
    <property type="term" value="P:protein sumoylation"/>
    <property type="evidence" value="ECO:0007669"/>
    <property type="project" value="UniProtKB-UniPathway"/>
</dbReference>
<feature type="compositionally biased region" description="Pro residues" evidence="9">
    <location>
        <begin position="611"/>
        <end position="622"/>
    </location>
</feature>
<keyword evidence="4" id="KW-0479">Metal-binding</keyword>
<keyword evidence="5 8" id="KW-0863">Zinc-finger</keyword>
<dbReference type="InterPro" id="IPR023321">
    <property type="entry name" value="PINIT"/>
</dbReference>
<evidence type="ECO:0000313" key="12">
    <source>
        <dbReference type="EMBL" id="PWN34377.1"/>
    </source>
</evidence>
<sequence length="934" mass="101350">MASTSARPATAATFQPVDNDYLKSSISRLTIPQIKPLLREVSAIAGVALPAVNVRKNVLVDSLNIMMLHLLTENRQHQYMAALRAIEAALGGSLTFGPTTSHNRPSYQPYHPLPPRPQPQPARPPPQQHYNTIGQNPNANYYSDYHNAVQQQRAAQVAPKAGTFKESPFYTLKEWIHPSVMCAQVPEHARPAGSAKISFNLTGAQCNELANASSRKEARLFCTSFAASRASEARHPAPVEFPINCEVRVNRVQLSVNLRGRKGPAKVLPPNLNKDKKLNLQTGRNEVELTYVHTYQPYILTIGICETVSSEELVEKVKKESVKSKETVLKEMKRAADDDDIEVGDVTVNLKCPLSYMRLKTPCRSSVCTHIQCFDALSFYSINEQTPSWQCPICSRTIDPKQIFVDGYVLDILQRVPDSEESVQIDSEGRWKTPNNKYRSDDVAANGAATGSAANTPSKTAVAAKEEGTDSPLPPLPRVKGEDEANPRLDIRAGASNEPDTAEGQQRNKKRTIDVVDLDDSPSPPGAVPQEEASEAANSSNGVQRNALNGASIQAAGGSSTTSAGDAIMGQSVDSSSTEPSRPAVIDLTFSDSEDEDQPLRQQMPIVRPMPGRPPVRPPAIPSKPSDVANRTFAAQNGIAPMPLPGPPRLSNGQQPIDRFLIRNQAGPSNGRSSPSSFNDGMMNAHRSSSFTNGTFTLNPFPDWHRISPTLANREVGVARPRSGLPHSASFSNEPTFRSGIFHAPSSPNEPLNPSRSHTQPPSDPINEENAPAPASSQTQDENESVDEAVAGNNVNAGRTPPHTAAEDEDSDPVSRPRKRARVVADAEEEEEEDELDLDPDAGFATPNDRAPSQTNGDHGRSNGNANANDDSNNSPTERLTDRLFDRRPNQAPNRPTSSGSKTGPIAYRNTANDMDDMSDDDFEADERAGFGFN</sequence>
<name>A0A316V9Y1_9BASI</name>
<feature type="compositionally biased region" description="Polar residues" evidence="9">
    <location>
        <begin position="746"/>
        <end position="761"/>
    </location>
</feature>
<feature type="compositionally biased region" description="Polar residues" evidence="9">
    <location>
        <begin position="891"/>
        <end position="902"/>
    </location>
</feature>
<feature type="compositionally biased region" description="Polar residues" evidence="9">
    <location>
        <begin position="536"/>
        <end position="564"/>
    </location>
</feature>
<dbReference type="InterPro" id="IPR004181">
    <property type="entry name" value="Znf_MIZ"/>
</dbReference>
<dbReference type="InterPro" id="IPR013083">
    <property type="entry name" value="Znf_RING/FYVE/PHD"/>
</dbReference>
<keyword evidence="7" id="KW-0862">Zinc</keyword>
<dbReference type="AlphaFoldDB" id="A0A316V9Y1"/>
<evidence type="ECO:0000256" key="1">
    <source>
        <dbReference type="ARBA" id="ARBA00004718"/>
    </source>
</evidence>
<dbReference type="Gene3D" id="2.60.120.780">
    <property type="entry name" value="PINIT domain"/>
    <property type="match status" value="1"/>
</dbReference>
<dbReference type="Pfam" id="PF02891">
    <property type="entry name" value="zf-MIZ"/>
    <property type="match status" value="1"/>
</dbReference>
<dbReference type="GO" id="GO:0008270">
    <property type="term" value="F:zinc ion binding"/>
    <property type="evidence" value="ECO:0007669"/>
    <property type="project" value="UniProtKB-KW"/>
</dbReference>
<keyword evidence="3" id="KW-0808">Transferase</keyword>
<dbReference type="EMBL" id="KZ819604">
    <property type="protein sequence ID" value="PWN34377.1"/>
    <property type="molecule type" value="Genomic_DNA"/>
</dbReference>
<dbReference type="Proteomes" id="UP000245771">
    <property type="component" value="Unassembled WGS sequence"/>
</dbReference>
<evidence type="ECO:0000256" key="9">
    <source>
        <dbReference type="SAM" id="MobiDB-lite"/>
    </source>
</evidence>
<organism evidence="12 13">
    <name type="scientific">Meira miltonrushii</name>
    <dbReference type="NCBI Taxonomy" id="1280837"/>
    <lineage>
        <taxon>Eukaryota</taxon>
        <taxon>Fungi</taxon>
        <taxon>Dikarya</taxon>
        <taxon>Basidiomycota</taxon>
        <taxon>Ustilaginomycotina</taxon>
        <taxon>Exobasidiomycetes</taxon>
        <taxon>Exobasidiales</taxon>
        <taxon>Brachybasidiaceae</taxon>
        <taxon>Meira</taxon>
    </lineage>
</organism>
<dbReference type="GO" id="GO:0000785">
    <property type="term" value="C:chromatin"/>
    <property type="evidence" value="ECO:0007669"/>
    <property type="project" value="TreeGrafter"/>
</dbReference>
<dbReference type="UniPathway" id="UPA00886"/>
<feature type="region of interest" description="Disordered" evidence="9">
    <location>
        <begin position="419"/>
        <end position="627"/>
    </location>
</feature>
<protein>
    <recommendedName>
        <fullName evidence="14">SP-RING-type domain-containing protein</fullName>
    </recommendedName>
</protein>
<feature type="compositionally biased region" description="Polar residues" evidence="9">
    <location>
        <begin position="666"/>
        <end position="679"/>
    </location>
</feature>
<feature type="compositionally biased region" description="Low complexity" evidence="9">
    <location>
        <begin position="862"/>
        <end position="875"/>
    </location>
</feature>
<dbReference type="Gene3D" id="3.30.40.10">
    <property type="entry name" value="Zinc/RING finger domain, C3HC4 (zinc finger)"/>
    <property type="match status" value="1"/>
</dbReference>
<keyword evidence="13" id="KW-1185">Reference proteome</keyword>
<dbReference type="PANTHER" id="PTHR10782">
    <property type="entry name" value="ZINC FINGER MIZ DOMAIN-CONTAINING PROTEIN"/>
    <property type="match status" value="1"/>
</dbReference>
<feature type="compositionally biased region" description="Basic and acidic residues" evidence="9">
    <location>
        <begin position="879"/>
        <end position="889"/>
    </location>
</feature>
<feature type="compositionally biased region" description="Polar residues" evidence="9">
    <location>
        <begin position="686"/>
        <end position="698"/>
    </location>
</feature>
<feature type="compositionally biased region" description="Pro residues" evidence="9">
    <location>
        <begin position="111"/>
        <end position="127"/>
    </location>
</feature>
<dbReference type="CDD" id="cd16792">
    <property type="entry name" value="SP-RING_Siz-like"/>
    <property type="match status" value="1"/>
</dbReference>
<dbReference type="GO" id="GO:0061665">
    <property type="term" value="F:SUMO ligase activity"/>
    <property type="evidence" value="ECO:0007669"/>
    <property type="project" value="TreeGrafter"/>
</dbReference>
<comment type="pathway">
    <text evidence="1">Protein modification; protein sumoylation.</text>
</comment>
<feature type="compositionally biased region" description="Basic and acidic residues" evidence="9">
    <location>
        <begin position="479"/>
        <end position="491"/>
    </location>
</feature>
<reference evidence="12 13" key="1">
    <citation type="journal article" date="2018" name="Mol. Biol. Evol.">
        <title>Broad Genomic Sampling Reveals a Smut Pathogenic Ancestry of the Fungal Clade Ustilaginomycotina.</title>
        <authorList>
            <person name="Kijpornyongpan T."/>
            <person name="Mondo S.J."/>
            <person name="Barry K."/>
            <person name="Sandor L."/>
            <person name="Lee J."/>
            <person name="Lipzen A."/>
            <person name="Pangilinan J."/>
            <person name="LaButti K."/>
            <person name="Hainaut M."/>
            <person name="Henrissat B."/>
            <person name="Grigoriev I.V."/>
            <person name="Spatafora J.W."/>
            <person name="Aime M.C."/>
        </authorList>
    </citation>
    <scope>NUCLEOTIDE SEQUENCE [LARGE SCALE GENOMIC DNA]</scope>
    <source>
        <strain evidence="12 13">MCA 3882</strain>
    </source>
</reference>
<evidence type="ECO:0000256" key="6">
    <source>
        <dbReference type="ARBA" id="ARBA00022786"/>
    </source>
</evidence>
<evidence type="ECO:0000256" key="7">
    <source>
        <dbReference type="ARBA" id="ARBA00022833"/>
    </source>
</evidence>
<dbReference type="PROSITE" id="PS51466">
    <property type="entry name" value="PINIT"/>
    <property type="match status" value="1"/>
</dbReference>
<evidence type="ECO:0008006" key="14">
    <source>
        <dbReference type="Google" id="ProtNLM"/>
    </source>
</evidence>
<dbReference type="InterPro" id="IPR038654">
    <property type="entry name" value="PINIT_sf"/>
</dbReference>
<evidence type="ECO:0000256" key="3">
    <source>
        <dbReference type="ARBA" id="ARBA00022679"/>
    </source>
</evidence>
<feature type="domain" description="PINIT" evidence="11">
    <location>
        <begin position="149"/>
        <end position="308"/>
    </location>
</feature>